<evidence type="ECO:0000256" key="3">
    <source>
        <dbReference type="ARBA" id="ARBA00022490"/>
    </source>
</evidence>
<evidence type="ECO:0000256" key="1">
    <source>
        <dbReference type="ARBA" id="ARBA00004496"/>
    </source>
</evidence>
<dbReference type="GO" id="GO:0005524">
    <property type="term" value="F:ATP binding"/>
    <property type="evidence" value="ECO:0007669"/>
    <property type="project" value="UniProtKB-UniRule"/>
</dbReference>
<evidence type="ECO:0000256" key="5">
    <source>
        <dbReference type="ARBA" id="ARBA00022741"/>
    </source>
</evidence>
<comment type="subunit">
    <text evidence="10">Tetramer of two alpha and two beta subunits.</text>
</comment>
<feature type="region of interest" description="Disordered" evidence="11">
    <location>
        <begin position="296"/>
        <end position="320"/>
    </location>
</feature>
<evidence type="ECO:0000256" key="10">
    <source>
        <dbReference type="HAMAP-Rule" id="MF_00255"/>
    </source>
</evidence>
<evidence type="ECO:0000259" key="12">
    <source>
        <dbReference type="Pfam" id="PF05746"/>
    </source>
</evidence>
<dbReference type="AlphaFoldDB" id="A0A3S0ZGQ8"/>
<evidence type="ECO:0000256" key="7">
    <source>
        <dbReference type="ARBA" id="ARBA00022917"/>
    </source>
</evidence>
<dbReference type="PRINTS" id="PR01045">
    <property type="entry name" value="TRNASYNTHGB"/>
</dbReference>
<dbReference type="RefSeq" id="WP_016879549.1">
    <property type="nucleotide sequence ID" value="NZ_AJLN01000077.1"/>
</dbReference>
<feature type="domain" description="DALR anticodon binding" evidence="12">
    <location>
        <begin position="647"/>
        <end position="728"/>
    </location>
</feature>
<organism evidence="13 14">
    <name type="scientific">Chlorogloeopsis fritschii PCC 6912</name>
    <dbReference type="NCBI Taxonomy" id="211165"/>
    <lineage>
        <taxon>Bacteria</taxon>
        <taxon>Bacillati</taxon>
        <taxon>Cyanobacteriota</taxon>
        <taxon>Cyanophyceae</taxon>
        <taxon>Nostocales</taxon>
        <taxon>Chlorogloeopsidaceae</taxon>
        <taxon>Chlorogloeopsis</taxon>
    </lineage>
</organism>
<evidence type="ECO:0000313" key="13">
    <source>
        <dbReference type="EMBL" id="RUR72588.1"/>
    </source>
</evidence>
<comment type="catalytic activity">
    <reaction evidence="9 10">
        <text>tRNA(Gly) + glycine + ATP = glycyl-tRNA(Gly) + AMP + diphosphate</text>
        <dbReference type="Rhea" id="RHEA:16013"/>
        <dbReference type="Rhea" id="RHEA-COMP:9664"/>
        <dbReference type="Rhea" id="RHEA-COMP:9683"/>
        <dbReference type="ChEBI" id="CHEBI:30616"/>
        <dbReference type="ChEBI" id="CHEBI:33019"/>
        <dbReference type="ChEBI" id="CHEBI:57305"/>
        <dbReference type="ChEBI" id="CHEBI:78442"/>
        <dbReference type="ChEBI" id="CHEBI:78522"/>
        <dbReference type="ChEBI" id="CHEBI:456215"/>
        <dbReference type="EC" id="6.1.1.14"/>
    </reaction>
</comment>
<dbReference type="GO" id="GO:0005829">
    <property type="term" value="C:cytosol"/>
    <property type="evidence" value="ECO:0007669"/>
    <property type="project" value="TreeGrafter"/>
</dbReference>
<keyword evidence="3 10" id="KW-0963">Cytoplasm</keyword>
<dbReference type="GO" id="GO:0004820">
    <property type="term" value="F:glycine-tRNA ligase activity"/>
    <property type="evidence" value="ECO:0007669"/>
    <property type="project" value="UniProtKB-UniRule"/>
</dbReference>
<evidence type="ECO:0000256" key="6">
    <source>
        <dbReference type="ARBA" id="ARBA00022840"/>
    </source>
</evidence>
<evidence type="ECO:0000256" key="4">
    <source>
        <dbReference type="ARBA" id="ARBA00022598"/>
    </source>
</evidence>
<dbReference type="SUPFAM" id="SSF109604">
    <property type="entry name" value="HD-domain/PDEase-like"/>
    <property type="match status" value="1"/>
</dbReference>
<comment type="similarity">
    <text evidence="2 10">Belongs to the class-II aminoacyl-tRNA synthetase family.</text>
</comment>
<dbReference type="PROSITE" id="PS50861">
    <property type="entry name" value="AA_TRNA_LIGASE_II_GLYAB"/>
    <property type="match status" value="1"/>
</dbReference>
<sequence>MPAFLLEVGTEELPASFLSSAVAQWKSLIPQSLADNSLTSDAVEVYGTPRRLAVLIKGLPSKQADREEEIKGPPAQAAFKDGTPTPAAQGFAKKQGVELDALEVRATDKGDFVFVRKVISGRSVAEILTELVREWISRLEGKRLMRWGDGDLRFSRPIRWLVTLLDEAVLPIELVNGSETIKSDRISRGHRILHPEPVIIPQAIDYVTVMRLASVVVNVEERAKIITQEVKESAQKLNGYAEIYPDLLEEVTNLVEWPSAVIGKFETEYLNLPTEVITTVMVHHQRYFPVFKKAGGSRRGAASEGRQEAEGDKLDPSSSSTLDKELLPYFVTISNGDSAKSDIIAVGNERVIRARLADGKFFYDADLKNPLDSFLPQLAKVTFQEDLGSLLDKVGRISKIAAQIAEQLQVNEDERHHIHRAALLCKADLVSQMVYEFPELQGIMGQKYALASGEPQAVATAIFEHYLPRGADDILPQTLTGQVVGLADRLDTLVSIFGLGMIPTGSSDPFALRRAANAVINITWAADLSINLQQLLEQIATDFVAARDKNKTELVATLEEFFLQRIRTLLQEEKQIDYDVVNAVLGENDRDYAERALKDLLDVRDRALFLQQIRNDGTLDKIYETVNRSARLAAQGDLDTKQLDPTVAVSPELFQKPSEAAFYNALVELLPQTQTAGRSRNYQLLVAGLEEIAPTVSNFFDGAESVLVMDPDPQIKRNRLHLLGLLRNHARVLADFGAVVKNL</sequence>
<keyword evidence="6 10" id="KW-0067">ATP-binding</keyword>
<dbReference type="STRING" id="211165.GCA_000317285_02730"/>
<dbReference type="GO" id="GO:0006426">
    <property type="term" value="P:glycyl-tRNA aminoacylation"/>
    <property type="evidence" value="ECO:0007669"/>
    <property type="project" value="UniProtKB-UniRule"/>
</dbReference>
<dbReference type="GO" id="GO:0004814">
    <property type="term" value="F:arginine-tRNA ligase activity"/>
    <property type="evidence" value="ECO:0007669"/>
    <property type="project" value="InterPro"/>
</dbReference>
<keyword evidence="5 10" id="KW-0547">Nucleotide-binding</keyword>
<dbReference type="GO" id="GO:0006420">
    <property type="term" value="P:arginyl-tRNA aminoacylation"/>
    <property type="evidence" value="ECO:0007669"/>
    <property type="project" value="InterPro"/>
</dbReference>
<feature type="compositionally biased region" description="Basic and acidic residues" evidence="11">
    <location>
        <begin position="305"/>
        <end position="315"/>
    </location>
</feature>
<dbReference type="PANTHER" id="PTHR30075:SF2">
    <property type="entry name" value="GLYCINE--TRNA LIGASE, CHLOROPLASTIC_MITOCHONDRIAL 2"/>
    <property type="match status" value="1"/>
</dbReference>
<evidence type="ECO:0000256" key="8">
    <source>
        <dbReference type="ARBA" id="ARBA00023146"/>
    </source>
</evidence>
<evidence type="ECO:0000256" key="2">
    <source>
        <dbReference type="ARBA" id="ARBA00008226"/>
    </source>
</evidence>
<accession>A0A3S0ZGQ8</accession>
<dbReference type="InterPro" id="IPR008909">
    <property type="entry name" value="DALR_anticod-bd"/>
</dbReference>
<dbReference type="Pfam" id="PF02092">
    <property type="entry name" value="tRNA_synt_2f"/>
    <property type="match status" value="2"/>
</dbReference>
<protein>
    <recommendedName>
        <fullName evidence="10">Glycine--tRNA ligase beta subunit</fullName>
        <ecNumber evidence="10">6.1.1.14</ecNumber>
    </recommendedName>
    <alternativeName>
        <fullName evidence="10">Glycyl-tRNA synthetase beta subunit</fullName>
        <shortName evidence="10">GlyRS</shortName>
    </alternativeName>
</protein>
<keyword evidence="14" id="KW-1185">Reference proteome</keyword>
<dbReference type="OrthoDB" id="9775440at2"/>
<keyword evidence="7 10" id="KW-0648">Protein biosynthesis</keyword>
<comment type="subcellular location">
    <subcellularLocation>
        <location evidence="1 10">Cytoplasm</location>
    </subcellularLocation>
</comment>
<dbReference type="InterPro" id="IPR015944">
    <property type="entry name" value="Gly-tRNA-synth_bsu"/>
</dbReference>
<dbReference type="EC" id="6.1.1.14" evidence="10"/>
<comment type="caution">
    <text evidence="13">The sequence shown here is derived from an EMBL/GenBank/DDBJ whole genome shotgun (WGS) entry which is preliminary data.</text>
</comment>
<name>A0A3S0ZGQ8_CHLFR</name>
<keyword evidence="8 10" id="KW-0030">Aminoacyl-tRNA synthetase</keyword>
<dbReference type="Pfam" id="PF05746">
    <property type="entry name" value="DALR_1"/>
    <property type="match status" value="1"/>
</dbReference>
<dbReference type="HAMAP" id="MF_00255">
    <property type="entry name" value="Gly_tRNA_synth_beta"/>
    <property type="match status" value="1"/>
</dbReference>
<dbReference type="InterPro" id="IPR006194">
    <property type="entry name" value="Gly-tRNA-synth_heterodimer"/>
</dbReference>
<keyword evidence="4 10" id="KW-0436">Ligase</keyword>
<dbReference type="EMBL" id="RSCJ01000046">
    <property type="protein sequence ID" value="RUR72588.1"/>
    <property type="molecule type" value="Genomic_DNA"/>
</dbReference>
<evidence type="ECO:0000256" key="11">
    <source>
        <dbReference type="SAM" id="MobiDB-lite"/>
    </source>
</evidence>
<dbReference type="Proteomes" id="UP000268857">
    <property type="component" value="Unassembled WGS sequence"/>
</dbReference>
<reference evidence="13 14" key="1">
    <citation type="journal article" date="2019" name="Genome Biol. Evol.">
        <title>Day and night: Metabolic profiles and evolutionary relationships of six axenic non-marine cyanobacteria.</title>
        <authorList>
            <person name="Will S.E."/>
            <person name="Henke P."/>
            <person name="Boedeker C."/>
            <person name="Huang S."/>
            <person name="Brinkmann H."/>
            <person name="Rohde M."/>
            <person name="Jarek M."/>
            <person name="Friedl T."/>
            <person name="Seufert S."/>
            <person name="Schumacher M."/>
            <person name="Overmann J."/>
            <person name="Neumann-Schaal M."/>
            <person name="Petersen J."/>
        </authorList>
    </citation>
    <scope>NUCLEOTIDE SEQUENCE [LARGE SCALE GENOMIC DNA]</scope>
    <source>
        <strain evidence="13 14">PCC 6912</strain>
    </source>
</reference>
<dbReference type="NCBIfam" id="TIGR00211">
    <property type="entry name" value="glyS"/>
    <property type="match status" value="1"/>
</dbReference>
<proteinExistence type="inferred from homology"/>
<dbReference type="PANTHER" id="PTHR30075">
    <property type="entry name" value="GLYCYL-TRNA SYNTHETASE"/>
    <property type="match status" value="1"/>
</dbReference>
<evidence type="ECO:0000313" key="14">
    <source>
        <dbReference type="Proteomes" id="UP000268857"/>
    </source>
</evidence>
<gene>
    <name evidence="10 13" type="primary">glyS</name>
    <name evidence="13" type="ORF">PCC6912_62320</name>
</gene>
<evidence type="ECO:0000256" key="9">
    <source>
        <dbReference type="ARBA" id="ARBA00047937"/>
    </source>
</evidence>